<keyword evidence="1" id="KW-0547">Nucleotide-binding</keyword>
<dbReference type="PROSITE" id="PS00676">
    <property type="entry name" value="SIGMA54_INTERACT_2"/>
    <property type="match status" value="1"/>
</dbReference>
<name>A0ABZ2KV35_9BACT</name>
<gene>
    <name evidence="8" type="ORF">LVJ94_37200</name>
</gene>
<dbReference type="InterPro" id="IPR002078">
    <property type="entry name" value="Sigma_54_int"/>
</dbReference>
<keyword evidence="2" id="KW-0067">ATP-binding</keyword>
<dbReference type="Proteomes" id="UP001374803">
    <property type="component" value="Chromosome"/>
</dbReference>
<evidence type="ECO:0000313" key="9">
    <source>
        <dbReference type="Proteomes" id="UP001374803"/>
    </source>
</evidence>
<dbReference type="Pfam" id="PF25601">
    <property type="entry name" value="AAA_lid_14"/>
    <property type="match status" value="1"/>
</dbReference>
<dbReference type="EMBL" id="CP089983">
    <property type="protein sequence ID" value="WXB02541.1"/>
    <property type="molecule type" value="Genomic_DNA"/>
</dbReference>
<dbReference type="InterPro" id="IPR025662">
    <property type="entry name" value="Sigma_54_int_dom_ATP-bd_1"/>
</dbReference>
<accession>A0ABZ2KV35</accession>
<evidence type="ECO:0000256" key="2">
    <source>
        <dbReference type="ARBA" id="ARBA00022840"/>
    </source>
</evidence>
<reference evidence="8" key="1">
    <citation type="submission" date="2021-12" db="EMBL/GenBank/DDBJ databases">
        <title>Discovery of the Pendulisporaceae a myxobacterial family with distinct sporulation behavior and unique specialized metabolism.</title>
        <authorList>
            <person name="Garcia R."/>
            <person name="Popoff A."/>
            <person name="Bader C.D."/>
            <person name="Loehr J."/>
            <person name="Walesch S."/>
            <person name="Walt C."/>
            <person name="Boldt J."/>
            <person name="Bunk B."/>
            <person name="Haeckl F.J.F.P.J."/>
            <person name="Gunesch A.P."/>
            <person name="Birkelbach J."/>
            <person name="Nuebel U."/>
            <person name="Pietschmann T."/>
            <person name="Bach T."/>
            <person name="Mueller R."/>
        </authorList>
    </citation>
    <scope>NUCLEOTIDE SEQUENCE</scope>
    <source>
        <strain evidence="8">MSr11367</strain>
    </source>
</reference>
<protein>
    <submittedName>
        <fullName evidence="8">Sigma-54 dependent transcriptional regulator</fullName>
    </submittedName>
</protein>
<evidence type="ECO:0000256" key="3">
    <source>
        <dbReference type="ARBA" id="ARBA00023015"/>
    </source>
</evidence>
<dbReference type="InterPro" id="IPR027417">
    <property type="entry name" value="P-loop_NTPase"/>
</dbReference>
<dbReference type="InterPro" id="IPR025944">
    <property type="entry name" value="Sigma_54_int_dom_CS"/>
</dbReference>
<feature type="region of interest" description="Disordered" evidence="6">
    <location>
        <begin position="231"/>
        <end position="260"/>
    </location>
</feature>
<dbReference type="Gene3D" id="3.40.50.300">
    <property type="entry name" value="P-loop containing nucleotide triphosphate hydrolases"/>
    <property type="match status" value="1"/>
</dbReference>
<evidence type="ECO:0000256" key="4">
    <source>
        <dbReference type="ARBA" id="ARBA00023125"/>
    </source>
</evidence>
<dbReference type="PANTHER" id="PTHR32071">
    <property type="entry name" value="TRANSCRIPTIONAL REGULATORY PROTEIN"/>
    <property type="match status" value="1"/>
</dbReference>
<dbReference type="PROSITE" id="PS50045">
    <property type="entry name" value="SIGMA54_INTERACT_4"/>
    <property type="match status" value="1"/>
</dbReference>
<dbReference type="PROSITE" id="PS00688">
    <property type="entry name" value="SIGMA54_INTERACT_3"/>
    <property type="match status" value="1"/>
</dbReference>
<feature type="domain" description="Sigma-54 factor interaction" evidence="7">
    <location>
        <begin position="1"/>
        <end position="219"/>
    </location>
</feature>
<dbReference type="InterPro" id="IPR058031">
    <property type="entry name" value="AAA_lid_NorR"/>
</dbReference>
<dbReference type="InterPro" id="IPR003593">
    <property type="entry name" value="AAA+_ATPase"/>
</dbReference>
<sequence>MRRLYPLCERLAGSNVPLIIEGETGTGKEVLAESLHDQGPRAREPFTVFDCTAVPPNLVEAALFGHERGAFTGATELRQGVFEQAHGGTLLIDEIGDLELELQAKLLRAIERSEVRRIGGKQWVRVDVRIIAATRRNLDEEVAAGRFRDDLFYRLAVARLELPPLRARTGDIRLLASHFWNRLAGSKVPIAEDFVAQLESYSWPGNVRELQNTVARRVVLGDLMGGEAIAPPSSRSLRSATPIEVTAPNPKPPSRSQSDPGDVIADVIACGLPLPRARERVLEAFERRYVKHLVDKHRGNVARAAAASGVALRYFQVLRARTKRREEET</sequence>
<keyword evidence="5" id="KW-0804">Transcription</keyword>
<dbReference type="CDD" id="cd00009">
    <property type="entry name" value="AAA"/>
    <property type="match status" value="1"/>
</dbReference>
<dbReference type="SUPFAM" id="SSF52540">
    <property type="entry name" value="P-loop containing nucleoside triphosphate hydrolases"/>
    <property type="match status" value="1"/>
</dbReference>
<proteinExistence type="predicted"/>
<evidence type="ECO:0000256" key="5">
    <source>
        <dbReference type="ARBA" id="ARBA00023163"/>
    </source>
</evidence>
<keyword evidence="4" id="KW-0238">DNA-binding</keyword>
<keyword evidence="3" id="KW-0805">Transcription regulation</keyword>
<dbReference type="SMART" id="SM00382">
    <property type="entry name" value="AAA"/>
    <property type="match status" value="1"/>
</dbReference>
<dbReference type="Gene3D" id="1.10.8.60">
    <property type="match status" value="1"/>
</dbReference>
<keyword evidence="9" id="KW-1185">Reference proteome</keyword>
<evidence type="ECO:0000256" key="6">
    <source>
        <dbReference type="SAM" id="MobiDB-lite"/>
    </source>
</evidence>
<evidence type="ECO:0000256" key="1">
    <source>
        <dbReference type="ARBA" id="ARBA00022741"/>
    </source>
</evidence>
<dbReference type="InterPro" id="IPR025943">
    <property type="entry name" value="Sigma_54_int_dom_ATP-bd_2"/>
</dbReference>
<dbReference type="PROSITE" id="PS00675">
    <property type="entry name" value="SIGMA54_INTERACT_1"/>
    <property type="match status" value="1"/>
</dbReference>
<dbReference type="Pfam" id="PF00158">
    <property type="entry name" value="Sigma54_activat"/>
    <property type="match status" value="1"/>
</dbReference>
<organism evidence="8 9">
    <name type="scientific">Pendulispora rubella</name>
    <dbReference type="NCBI Taxonomy" id="2741070"/>
    <lineage>
        <taxon>Bacteria</taxon>
        <taxon>Pseudomonadati</taxon>
        <taxon>Myxococcota</taxon>
        <taxon>Myxococcia</taxon>
        <taxon>Myxococcales</taxon>
        <taxon>Sorangiineae</taxon>
        <taxon>Pendulisporaceae</taxon>
        <taxon>Pendulispora</taxon>
    </lineage>
</organism>
<evidence type="ECO:0000313" key="8">
    <source>
        <dbReference type="EMBL" id="WXB02541.1"/>
    </source>
</evidence>
<evidence type="ECO:0000259" key="7">
    <source>
        <dbReference type="PROSITE" id="PS50045"/>
    </source>
</evidence>